<dbReference type="PANTHER" id="PTHR22901">
    <property type="entry name" value="SIALATE O-ACETYLESTERASE"/>
    <property type="match status" value="1"/>
</dbReference>
<dbReference type="Gene3D" id="3.40.50.1110">
    <property type="entry name" value="SGNH hydrolase"/>
    <property type="match status" value="2"/>
</dbReference>
<dbReference type="InterPro" id="IPR039329">
    <property type="entry name" value="SIAE"/>
</dbReference>
<dbReference type="EMBL" id="BMEC01000015">
    <property type="protein sequence ID" value="GGC51462.1"/>
    <property type="molecule type" value="Genomic_DNA"/>
</dbReference>
<dbReference type="Proteomes" id="UP000636010">
    <property type="component" value="Unassembled WGS sequence"/>
</dbReference>
<dbReference type="PROSITE" id="PS51677">
    <property type="entry name" value="NODB"/>
    <property type="match status" value="1"/>
</dbReference>
<dbReference type="InterPro" id="IPR002509">
    <property type="entry name" value="NODB_dom"/>
</dbReference>
<evidence type="ECO:0000259" key="2">
    <source>
        <dbReference type="PROSITE" id="PS51677"/>
    </source>
</evidence>
<dbReference type="SUPFAM" id="SSF88713">
    <property type="entry name" value="Glycoside hydrolase/deacetylase"/>
    <property type="match status" value="1"/>
</dbReference>
<organism evidence="3 4">
    <name type="scientific">Marivirga lumbricoides</name>
    <dbReference type="NCBI Taxonomy" id="1046115"/>
    <lineage>
        <taxon>Bacteria</taxon>
        <taxon>Pseudomonadati</taxon>
        <taxon>Bacteroidota</taxon>
        <taxon>Cytophagia</taxon>
        <taxon>Cytophagales</taxon>
        <taxon>Marivirgaceae</taxon>
        <taxon>Marivirga</taxon>
    </lineage>
</organism>
<accession>A0ABQ1N2A0</accession>
<proteinExistence type="predicted"/>
<keyword evidence="1" id="KW-0378">Hydrolase</keyword>
<dbReference type="Pfam" id="PF01522">
    <property type="entry name" value="Polysacc_deac_1"/>
    <property type="match status" value="1"/>
</dbReference>
<keyword evidence="4" id="KW-1185">Reference proteome</keyword>
<comment type="caution">
    <text evidence="3">The sequence shown here is derived from an EMBL/GenBank/DDBJ whole genome shotgun (WGS) entry which is preliminary data.</text>
</comment>
<protein>
    <recommendedName>
        <fullName evidence="2">NodB homology domain-containing protein</fullName>
    </recommendedName>
</protein>
<dbReference type="PANTHER" id="PTHR22901:SF0">
    <property type="entry name" value="SIALATE O-ACETYLESTERASE"/>
    <property type="match status" value="1"/>
</dbReference>
<name>A0ABQ1N2A0_9BACT</name>
<dbReference type="InterPro" id="IPR036514">
    <property type="entry name" value="SGNH_hydro_sf"/>
</dbReference>
<dbReference type="InterPro" id="IPR008979">
    <property type="entry name" value="Galactose-bd-like_sf"/>
</dbReference>
<dbReference type="SUPFAM" id="SSF52266">
    <property type="entry name" value="SGNH hydrolase"/>
    <property type="match status" value="1"/>
</dbReference>
<feature type="domain" description="NodB homology" evidence="2">
    <location>
        <begin position="625"/>
        <end position="857"/>
    </location>
</feature>
<reference evidence="4" key="1">
    <citation type="journal article" date="2019" name="Int. J. Syst. Evol. Microbiol.">
        <title>The Global Catalogue of Microorganisms (GCM) 10K type strain sequencing project: providing services to taxonomists for standard genome sequencing and annotation.</title>
        <authorList>
            <consortium name="The Broad Institute Genomics Platform"/>
            <consortium name="The Broad Institute Genome Sequencing Center for Infectious Disease"/>
            <person name="Wu L."/>
            <person name="Ma J."/>
        </authorList>
    </citation>
    <scope>NUCLEOTIDE SEQUENCE [LARGE SCALE GENOMIC DNA]</scope>
    <source>
        <strain evidence="4">CGMCC 1.10832</strain>
    </source>
</reference>
<gene>
    <name evidence="3" type="ORF">GCM10011506_41500</name>
</gene>
<dbReference type="Gene3D" id="3.20.20.370">
    <property type="entry name" value="Glycoside hydrolase/deacetylase"/>
    <property type="match status" value="1"/>
</dbReference>
<dbReference type="InterPro" id="IPR011330">
    <property type="entry name" value="Glyco_hydro/deAcase_b/a-brl"/>
</dbReference>
<dbReference type="Pfam" id="PF03629">
    <property type="entry name" value="SASA"/>
    <property type="match status" value="2"/>
</dbReference>
<evidence type="ECO:0000256" key="1">
    <source>
        <dbReference type="ARBA" id="ARBA00022801"/>
    </source>
</evidence>
<evidence type="ECO:0000313" key="4">
    <source>
        <dbReference type="Proteomes" id="UP000636010"/>
    </source>
</evidence>
<sequence length="857" mass="96880">MVLQRQTELKIWGWASPGEKISIEFRKKKYSGQADKHGNWQVMLPQQNAGGPYSMKIKGKNEIKLENILIGDVWLCSGQSNMEHFFGVHQERFAEEISQASNTEIRQFNIPMTPVLTGPQDDFPVIQWKAATADNILEFSVVAYFFAKNLHEKYGIPIGIIKSTVGGSPIEAWISEEGLMEFPGIMSTVERNKDTAFVFSENRKADAINQQIAEERPKDEGLTGEKHWYDPSYQPKDWNRMNIPGFWEDQGVQNLDGIVWFRKEIEVPAHMVGKPAKVKLGRIVDADELYINGKKVGNTSYQYPQRRYDVPADLLKTGKNVFTIRLTNYWGKGGFVTDKPYYLATENDTIDLKGYWDYKIGSVFPKTKRNPGGISMRHQPASFYNGMIAPATNYKVKGFVWYQGESNAGRPYTYEALQKAQIKDWRKKWNNEKLPFLFVQLPNFMDANYLPSESNWAALRQAQLNARSVPNTGMAIAIDLGEWNDIHPGNKKPVGDRLALAAQKLAYGETNVVSSGPLFKSAWMEEGKVILTFDHVGSGLIARDGKPLRWFALAGADRDFQWAEAKIENTQVVLSSEEVKNPVYVRYAWADNPDQVNFYNLEGLPASPFEAELPAAKQRWYGKKAAVVLTYDDALEVHLDNAIPALEERGFVGTFYLSANYEGSENRIADWRRAAQKGHELGNHTLYHPCDNSDGTRNWITPENDLANYTTAQIVREVHMTNVFLKALDGKSERTFAYTCGDTETSEGSFVEAIEDQFVALRGVHGDVNRIGEMDFTSLNCYVVDNSNADQLVKWAEKAKVGNALLVVLFHGVGGGHPLNIDLDKHNAFLDYLKSNEEDFWVTTLLEASKHAKEHKK</sequence>
<dbReference type="InterPro" id="IPR005181">
    <property type="entry name" value="SASA"/>
</dbReference>
<dbReference type="SUPFAM" id="SSF49785">
    <property type="entry name" value="Galactose-binding domain-like"/>
    <property type="match status" value="1"/>
</dbReference>
<evidence type="ECO:0000313" key="3">
    <source>
        <dbReference type="EMBL" id="GGC51462.1"/>
    </source>
</evidence>
<dbReference type="CDD" id="cd10967">
    <property type="entry name" value="CE4_GLA_like_6s"/>
    <property type="match status" value="1"/>
</dbReference>